<dbReference type="InterPro" id="IPR021127">
    <property type="entry name" value="CRISPR_associated_Cas2"/>
</dbReference>
<dbReference type="PANTHER" id="PTHR34405">
    <property type="entry name" value="CRISPR-ASSOCIATED ENDORIBONUCLEASE CAS2"/>
    <property type="match status" value="1"/>
</dbReference>
<evidence type="ECO:0000256" key="6">
    <source>
        <dbReference type="ARBA" id="ARBA00022801"/>
    </source>
</evidence>
<protein>
    <recommendedName>
        <fullName evidence="9">CRISPR-associated endoribonuclease Cas2</fullName>
        <ecNumber evidence="9">3.1.-.-</ecNumber>
    </recommendedName>
</protein>
<dbReference type="PANTHER" id="PTHR34405:SF3">
    <property type="entry name" value="CRISPR-ASSOCIATED ENDORIBONUCLEASE CAS2 3"/>
    <property type="match status" value="1"/>
</dbReference>
<sequence length="91" mass="10669">MLVVICYDIFDDHRRLRVMHAIEGYGFRVQGSVYECYVDHRRFGILKTQVAKLIDHEVDRVRYYTLCGRDYDDIVIHGKGLPPEDPATIIL</sequence>
<dbReference type="RefSeq" id="WP_273118870.1">
    <property type="nucleotide sequence ID" value="NZ_CP053675.1"/>
</dbReference>
<dbReference type="CDD" id="cd09725">
    <property type="entry name" value="Cas2_I_II_III"/>
    <property type="match status" value="1"/>
</dbReference>
<evidence type="ECO:0000256" key="9">
    <source>
        <dbReference type="HAMAP-Rule" id="MF_01471"/>
    </source>
</evidence>
<gene>
    <name evidence="9 11" type="primary">cas2</name>
    <name evidence="11" type="ORF">JZL65_09720</name>
</gene>
<keyword evidence="7 9" id="KW-0460">Magnesium</keyword>
<evidence type="ECO:0000256" key="4">
    <source>
        <dbReference type="ARBA" id="ARBA00022723"/>
    </source>
</evidence>
<comment type="function">
    <text evidence="9">CRISPR (clustered regularly interspaced short palindromic repeat), is an adaptive immune system that provides protection against mobile genetic elements (viruses, transposable elements and conjugative plasmids). CRISPR clusters contain sequences complementary to antecedent mobile elements and target invading nucleic acids. CRISPR clusters are transcribed and processed into CRISPR RNA (crRNA). Functions as a ssRNA-specific endoribonuclease. Involved in the integration of spacer DNA into the CRISPR cassette.</text>
</comment>
<dbReference type="GO" id="GO:0043571">
    <property type="term" value="P:maintenance of CRISPR repeat elements"/>
    <property type="evidence" value="ECO:0007669"/>
    <property type="project" value="UniProtKB-UniRule"/>
</dbReference>
<keyword evidence="6 9" id="KW-0378">Hydrolase</keyword>
<keyword evidence="3 9" id="KW-0540">Nuclease</keyword>
<dbReference type="InterPro" id="IPR019199">
    <property type="entry name" value="Virulence_VapD/CRISPR_Cas2"/>
</dbReference>
<dbReference type="PIRSF" id="PIRSF032582">
    <property type="entry name" value="Cas2"/>
    <property type="match status" value="1"/>
</dbReference>
<keyword evidence="8 9" id="KW-0051">Antiviral defense</keyword>
<proteinExistence type="inferred from homology"/>
<evidence type="ECO:0000256" key="10">
    <source>
        <dbReference type="PIRNR" id="PIRNR032582"/>
    </source>
</evidence>
<evidence type="ECO:0000256" key="1">
    <source>
        <dbReference type="ARBA" id="ARBA00001946"/>
    </source>
</evidence>
<dbReference type="HAMAP" id="MF_01471">
    <property type="entry name" value="Cas2"/>
    <property type="match status" value="1"/>
</dbReference>
<feature type="binding site" evidence="9">
    <location>
        <position position="8"/>
    </location>
    <ligand>
        <name>Mg(2+)</name>
        <dbReference type="ChEBI" id="CHEBI:18420"/>
        <note>catalytic</note>
    </ligand>
</feature>
<dbReference type="Pfam" id="PF09827">
    <property type="entry name" value="CRISPR_Cas2"/>
    <property type="match status" value="1"/>
</dbReference>
<dbReference type="GO" id="GO:0046872">
    <property type="term" value="F:metal ion binding"/>
    <property type="evidence" value="ECO:0007669"/>
    <property type="project" value="UniProtKB-UniRule"/>
</dbReference>
<evidence type="ECO:0000313" key="11">
    <source>
        <dbReference type="EMBL" id="QWY76775.1"/>
    </source>
</evidence>
<comment type="similarity">
    <text evidence="2 9 10">Belongs to the CRISPR-associated endoribonuclease Cas2 protein family.</text>
</comment>
<evidence type="ECO:0000313" key="12">
    <source>
        <dbReference type="Proteomes" id="UP000683551"/>
    </source>
</evidence>
<evidence type="ECO:0000256" key="5">
    <source>
        <dbReference type="ARBA" id="ARBA00022759"/>
    </source>
</evidence>
<dbReference type="GeneID" id="301710082"/>
<dbReference type="EC" id="3.1.-.-" evidence="9"/>
<dbReference type="Gene3D" id="3.30.70.240">
    <property type="match status" value="1"/>
</dbReference>
<comment type="subunit">
    <text evidence="9">Homodimer, forms a heterotetramer with a Cas1 homodimer.</text>
</comment>
<dbReference type="EMBL" id="CP071137">
    <property type="protein sequence ID" value="QWY76775.1"/>
    <property type="molecule type" value="Genomic_DNA"/>
</dbReference>
<dbReference type="SUPFAM" id="SSF143430">
    <property type="entry name" value="TTP0101/SSO1404-like"/>
    <property type="match status" value="1"/>
</dbReference>
<evidence type="ECO:0000256" key="8">
    <source>
        <dbReference type="ARBA" id="ARBA00023118"/>
    </source>
</evidence>
<comment type="cofactor">
    <cofactor evidence="1 9">
        <name>Mg(2+)</name>
        <dbReference type="ChEBI" id="CHEBI:18420"/>
    </cofactor>
</comment>
<evidence type="ECO:0000256" key="7">
    <source>
        <dbReference type="ARBA" id="ARBA00022842"/>
    </source>
</evidence>
<name>A0A9E6SWZ8_9PROT</name>
<dbReference type="GO" id="GO:0051607">
    <property type="term" value="P:defense response to virus"/>
    <property type="evidence" value="ECO:0007669"/>
    <property type="project" value="UniProtKB-UniRule"/>
</dbReference>
<keyword evidence="4 9" id="KW-0479">Metal-binding</keyword>
<dbReference type="Proteomes" id="UP000683551">
    <property type="component" value="Chromosome"/>
</dbReference>
<accession>A0A9E6SWZ8</accession>
<reference evidence="11" key="1">
    <citation type="submission" date="2021-02" db="EMBL/GenBank/DDBJ databases">
        <title>Comparative genomics of Ferrovum myxofaciens strains, predominant extremophile bacteria forming large biofilm stalactites in acid mine ecosystems.</title>
        <authorList>
            <person name="Burkartova K."/>
            <person name="Ridl J."/>
            <person name="Pajer P."/>
            <person name="Falteisek L."/>
        </authorList>
    </citation>
    <scope>NUCLEOTIDE SEQUENCE</scope>
    <source>
        <strain evidence="11">MI1III</strain>
    </source>
</reference>
<keyword evidence="5 9" id="KW-0255">Endonuclease</keyword>
<evidence type="ECO:0000256" key="3">
    <source>
        <dbReference type="ARBA" id="ARBA00022722"/>
    </source>
</evidence>
<dbReference type="GO" id="GO:0004521">
    <property type="term" value="F:RNA endonuclease activity"/>
    <property type="evidence" value="ECO:0007669"/>
    <property type="project" value="UniProtKB-UniRule"/>
</dbReference>
<evidence type="ECO:0000256" key="2">
    <source>
        <dbReference type="ARBA" id="ARBA00009959"/>
    </source>
</evidence>
<organism evidence="11 12">
    <name type="scientific">Ferrovum myxofaciens</name>
    <dbReference type="NCBI Taxonomy" id="416213"/>
    <lineage>
        <taxon>Bacteria</taxon>
        <taxon>Pseudomonadati</taxon>
        <taxon>Pseudomonadota</taxon>
        <taxon>Betaproteobacteria</taxon>
        <taxon>Ferrovales</taxon>
        <taxon>Ferrovaceae</taxon>
        <taxon>Ferrovum</taxon>
    </lineage>
</organism>
<dbReference type="AlphaFoldDB" id="A0A9E6SWZ8"/>
<dbReference type="NCBIfam" id="TIGR01573">
    <property type="entry name" value="cas2"/>
    <property type="match status" value="1"/>
</dbReference>
<dbReference type="GO" id="GO:0016787">
    <property type="term" value="F:hydrolase activity"/>
    <property type="evidence" value="ECO:0007669"/>
    <property type="project" value="UniProtKB-KW"/>
</dbReference>